<dbReference type="RefSeq" id="WP_354457938.1">
    <property type="nucleotide sequence ID" value="NZ_JBEWSZ010000001.1"/>
</dbReference>
<protein>
    <submittedName>
        <fullName evidence="3">HNH endonuclease signature motif containing protein</fullName>
    </submittedName>
</protein>
<keyword evidence="4" id="KW-1185">Reference proteome</keyword>
<evidence type="ECO:0000259" key="1">
    <source>
        <dbReference type="Pfam" id="PF01844"/>
    </source>
</evidence>
<keyword evidence="3" id="KW-0378">Hydrolase</keyword>
<organism evidence="3 4">
    <name type="scientific">Mesorhizobium shangrilense</name>
    <dbReference type="NCBI Taxonomy" id="460060"/>
    <lineage>
        <taxon>Bacteria</taxon>
        <taxon>Pseudomonadati</taxon>
        <taxon>Pseudomonadota</taxon>
        <taxon>Alphaproteobacteria</taxon>
        <taxon>Hyphomicrobiales</taxon>
        <taxon>Phyllobacteriaceae</taxon>
        <taxon>Mesorhizobium</taxon>
    </lineage>
</organism>
<keyword evidence="3" id="KW-0540">Nuclease</keyword>
<gene>
    <name evidence="3" type="ORF">ABVQ20_02615</name>
</gene>
<dbReference type="InterPro" id="IPR002711">
    <property type="entry name" value="HNH"/>
</dbReference>
<comment type="caution">
    <text evidence="3">The sequence shown here is derived from an EMBL/GenBank/DDBJ whole genome shotgun (WGS) entry which is preliminary data.</text>
</comment>
<reference evidence="3 4" key="1">
    <citation type="submission" date="2024-06" db="EMBL/GenBank/DDBJ databases">
        <authorList>
            <person name="Kim D.-U."/>
        </authorList>
    </citation>
    <scope>NUCLEOTIDE SEQUENCE [LARGE SCALE GENOMIC DNA]</scope>
    <source>
        <strain evidence="3 4">KACC15460</strain>
    </source>
</reference>
<dbReference type="Proteomes" id="UP001548832">
    <property type="component" value="Unassembled WGS sequence"/>
</dbReference>
<sequence length="538" mass="60100">MAANGVNLDALIPRADLSVGDGVVAGETGPTQLTYSHFKEDDFFAKFLRKPEFQRETVHWSPKKIYDLVADFLDRRLVPAVILWRAGQFNFVVDGAHRISALMAWIYDDYGDGDRSKELFGPRLPPEQVALAGKTRTLIDKNIGKFKLYQAGLTYPSVVTDSQTARMSNLTIAFFVAQWVPATSAKAAEESFFTINDAATPLDKTEKRIIRSRESAAAISSRAIAHGGSGYSYWKKFPDGVQKTIIDTSKDIYTALYRPPMLEGPVDTLDVPVAGRGYSVLPFVFDLVNQVNATKVADSTGAKIKDRLEPDAEGADTAKYLRRVWRTVSRLTSKEPTSLGMHPVVYYYTRGGAFSPWAFLAWSQIIDRIFAEGKVNRFCDVRSEMERFLIAHKWVMTEIIHKNGSGDRSIPWLDRYWSLALQSFMDGKTYDEVIQTMSDHKDFGLLRTKDPMIRMAAADKKPGTGKFAAKTTTAAIWDAALPGAPRCPYCSGLWHRNSFHGDHVSPKREGGDNRQSNEAIAHPYCDATYKDYKAARAA</sequence>
<name>A0ABV2D746_9HYPH</name>
<dbReference type="Pfam" id="PF01844">
    <property type="entry name" value="HNH"/>
    <property type="match status" value="1"/>
</dbReference>
<dbReference type="InterPro" id="IPR004919">
    <property type="entry name" value="GmrSD_N"/>
</dbReference>
<accession>A0ABV2D746</accession>
<evidence type="ECO:0000313" key="4">
    <source>
        <dbReference type="Proteomes" id="UP001548832"/>
    </source>
</evidence>
<feature type="domain" description="HNH" evidence="1">
    <location>
        <begin position="487"/>
        <end position="525"/>
    </location>
</feature>
<evidence type="ECO:0000259" key="2">
    <source>
        <dbReference type="Pfam" id="PF03235"/>
    </source>
</evidence>
<proteinExistence type="predicted"/>
<evidence type="ECO:0000313" key="3">
    <source>
        <dbReference type="EMBL" id="MET2825862.1"/>
    </source>
</evidence>
<keyword evidence="3" id="KW-0255">Endonuclease</keyword>
<dbReference type="CDD" id="cd00085">
    <property type="entry name" value="HNHc"/>
    <property type="match status" value="1"/>
</dbReference>
<dbReference type="Pfam" id="PF03235">
    <property type="entry name" value="GmrSD_N"/>
    <property type="match status" value="1"/>
</dbReference>
<dbReference type="GO" id="GO:0004519">
    <property type="term" value="F:endonuclease activity"/>
    <property type="evidence" value="ECO:0007669"/>
    <property type="project" value="UniProtKB-KW"/>
</dbReference>
<dbReference type="EMBL" id="JBEWSZ010000001">
    <property type="protein sequence ID" value="MET2825862.1"/>
    <property type="molecule type" value="Genomic_DNA"/>
</dbReference>
<feature type="domain" description="GmrSD restriction endonucleases N-terminal" evidence="2">
    <location>
        <begin position="48"/>
        <end position="207"/>
    </location>
</feature>
<dbReference type="Gene3D" id="1.10.30.50">
    <property type="match status" value="1"/>
</dbReference>
<dbReference type="InterPro" id="IPR003615">
    <property type="entry name" value="HNH_nuc"/>
</dbReference>